<evidence type="ECO:0000313" key="4">
    <source>
        <dbReference type="EMBL" id="CAE1177401.1"/>
    </source>
</evidence>
<accession>A0A812BEI0</accession>
<dbReference type="PROSITE" id="PS51635">
    <property type="entry name" value="PNPLA"/>
    <property type="match status" value="1"/>
</dbReference>
<name>A0A812BEI0_ACAPH</name>
<dbReference type="InterPro" id="IPR002641">
    <property type="entry name" value="PNPLA_dom"/>
</dbReference>
<keyword evidence="2 4" id="KW-0378">Hydrolase</keyword>
<feature type="domain" description="PNPLA" evidence="3">
    <location>
        <begin position="59"/>
        <end position="229"/>
    </location>
</feature>
<dbReference type="GO" id="GO:0005737">
    <property type="term" value="C:cytoplasm"/>
    <property type="evidence" value="ECO:0007669"/>
    <property type="project" value="TreeGrafter"/>
</dbReference>
<dbReference type="Gene3D" id="3.40.1090.10">
    <property type="entry name" value="Cytosolic phospholipase A2 catalytic domain"/>
    <property type="match status" value="2"/>
</dbReference>
<dbReference type="GO" id="GO:0016020">
    <property type="term" value="C:membrane"/>
    <property type="evidence" value="ECO:0007669"/>
    <property type="project" value="TreeGrafter"/>
</dbReference>
<dbReference type="SUPFAM" id="SSF52151">
    <property type="entry name" value="FabD/lysophospholipase-like"/>
    <property type="match status" value="1"/>
</dbReference>
<reference evidence="4" key="1">
    <citation type="submission" date="2021-01" db="EMBL/GenBank/DDBJ databases">
        <authorList>
            <person name="Li R."/>
            <person name="Bekaert M."/>
        </authorList>
    </citation>
    <scope>NUCLEOTIDE SEQUENCE</scope>
    <source>
        <strain evidence="4">Farmed</strain>
    </source>
</reference>
<dbReference type="GO" id="GO:0004806">
    <property type="term" value="F:triacylglycerol lipase activity"/>
    <property type="evidence" value="ECO:0007669"/>
    <property type="project" value="TreeGrafter"/>
</dbReference>
<dbReference type="EC" id="3.1.1.-" evidence="4"/>
<evidence type="ECO:0000313" key="5">
    <source>
        <dbReference type="Proteomes" id="UP000597762"/>
    </source>
</evidence>
<protein>
    <submittedName>
        <fullName evidence="4">PNPLA4</fullName>
        <ecNumber evidence="4">3.1.1.-</ecNumber>
    </submittedName>
</protein>
<feature type="short sequence motif" description="GXSXG" evidence="2">
    <location>
        <begin position="94"/>
        <end position="98"/>
    </location>
</feature>
<dbReference type="EMBL" id="CAHIKZ030000501">
    <property type="protein sequence ID" value="CAE1177401.1"/>
    <property type="molecule type" value="Genomic_DNA"/>
</dbReference>
<dbReference type="Pfam" id="PF01734">
    <property type="entry name" value="Patatin"/>
    <property type="match status" value="1"/>
</dbReference>
<proteinExistence type="predicted"/>
<evidence type="ECO:0000256" key="1">
    <source>
        <dbReference type="ARBA" id="ARBA00023098"/>
    </source>
</evidence>
<keyword evidence="2" id="KW-0442">Lipid degradation</keyword>
<dbReference type="GO" id="GO:0055088">
    <property type="term" value="P:lipid homeostasis"/>
    <property type="evidence" value="ECO:0007669"/>
    <property type="project" value="TreeGrafter"/>
</dbReference>
<feature type="short sequence motif" description="DGA/G" evidence="2">
    <location>
        <begin position="216"/>
        <end position="218"/>
    </location>
</feature>
<dbReference type="GO" id="GO:0019433">
    <property type="term" value="P:triglyceride catabolic process"/>
    <property type="evidence" value="ECO:0007669"/>
    <property type="project" value="TreeGrafter"/>
</dbReference>
<dbReference type="PANTHER" id="PTHR12406">
    <property type="entry name" value="CALCIUM-INDEPENDENT PHOSPHOLIPASE A2 IPLA2 -RELATED"/>
    <property type="match status" value="1"/>
</dbReference>
<evidence type="ECO:0000256" key="2">
    <source>
        <dbReference type="PROSITE-ProRule" id="PRU01161"/>
    </source>
</evidence>
<keyword evidence="5" id="KW-1185">Reference proteome</keyword>
<gene>
    <name evidence="4" type="ORF">SPHA_14622</name>
</gene>
<comment type="caution">
    <text evidence="4">The sequence shown here is derived from an EMBL/GenBank/DDBJ whole genome shotgun (WGS) entry which is preliminary data.</text>
</comment>
<evidence type="ECO:0000259" key="3">
    <source>
        <dbReference type="PROSITE" id="PS51635"/>
    </source>
</evidence>
<dbReference type="InterPro" id="IPR033562">
    <property type="entry name" value="PLPL"/>
</dbReference>
<feature type="short sequence motif" description="GXGXXG" evidence="2">
    <location>
        <begin position="63"/>
        <end position="68"/>
    </location>
</feature>
<dbReference type="InterPro" id="IPR016035">
    <property type="entry name" value="Acyl_Trfase/lysoPLipase"/>
</dbReference>
<dbReference type="GO" id="GO:0005811">
    <property type="term" value="C:lipid droplet"/>
    <property type="evidence" value="ECO:0007669"/>
    <property type="project" value="TreeGrafter"/>
</dbReference>
<organism evidence="4 5">
    <name type="scientific">Acanthosepion pharaonis</name>
    <name type="common">Pharaoh cuttlefish</name>
    <name type="synonym">Sepia pharaonis</name>
    <dbReference type="NCBI Taxonomy" id="158019"/>
    <lineage>
        <taxon>Eukaryota</taxon>
        <taxon>Metazoa</taxon>
        <taxon>Spiralia</taxon>
        <taxon>Lophotrochozoa</taxon>
        <taxon>Mollusca</taxon>
        <taxon>Cephalopoda</taxon>
        <taxon>Coleoidea</taxon>
        <taxon>Decapodiformes</taxon>
        <taxon>Sepiida</taxon>
        <taxon>Sepiina</taxon>
        <taxon>Sepiidae</taxon>
        <taxon>Acanthosepion</taxon>
    </lineage>
</organism>
<dbReference type="AlphaFoldDB" id="A0A812BEI0"/>
<feature type="active site" description="Nucleophile" evidence="2">
    <location>
        <position position="96"/>
    </location>
</feature>
<keyword evidence="1 2" id="KW-0443">Lipid metabolism</keyword>
<feature type="active site" description="Proton acceptor" evidence="2">
    <location>
        <position position="216"/>
    </location>
</feature>
<sequence>MITRKEQKKNITGLSLLGILQLNEESLQSNDSGTNPCDNVAFDMVDDDDGDVDPPMMNLSFCGCGFLGIYQLGVATCLVRHGAGFLNKVERIAGASAGSLIGAVLSIDKNLIHDCVKFTYDLALEVQNQPFGALTPKYNLLQSLEKFLNEKLPHNAHEVASGKLFVSVTNLETRRNETMSHFSSRQELVQCLLASSYIPVYAGFNPPVIRGKKYLDGGWTNNLPVFPEGRTVSVSPFAGWQDICPADNFGRGIFLTWNKQTFQVSFLGEVRECRNSL</sequence>
<dbReference type="Proteomes" id="UP000597762">
    <property type="component" value="Unassembled WGS sequence"/>
</dbReference>
<dbReference type="PANTHER" id="PTHR12406:SF7">
    <property type="entry name" value="PATATIN-LIKE PHOSPHOLIPASE DOMAIN-CONTAINING PROTEIN 4"/>
    <property type="match status" value="1"/>
</dbReference>
<dbReference type="OrthoDB" id="197155at2759"/>